<dbReference type="AlphaFoldDB" id="A0A1C0AKC5"/>
<sequence>MEVKIGITDVPREVTIDTTVPADEIADRVRDAVANASLFELVDEKGRRVLIPGARIAYLDLGSPTTRTVGFGAV</sequence>
<accession>A0A1C0AKC5</accession>
<evidence type="ECO:0000313" key="2">
    <source>
        <dbReference type="Proteomes" id="UP000093501"/>
    </source>
</evidence>
<reference evidence="2" key="1">
    <citation type="submission" date="2016-07" db="EMBL/GenBank/DDBJ databases">
        <authorList>
            <person name="Florea S."/>
            <person name="Webb J.S."/>
            <person name="Jaromczyk J."/>
            <person name="Schardl C.L."/>
        </authorList>
    </citation>
    <scope>NUCLEOTIDE SEQUENCE [LARGE SCALE GENOMIC DNA]</scope>
    <source>
        <strain evidence="2">IPBSL-7</strain>
    </source>
</reference>
<protein>
    <submittedName>
        <fullName evidence="1">ATP-binding protein</fullName>
    </submittedName>
</protein>
<dbReference type="RefSeq" id="WP_068752060.1">
    <property type="nucleotide sequence ID" value="NZ_JBDXXE010000072.1"/>
</dbReference>
<keyword evidence="2" id="KW-1185">Reference proteome</keyword>
<dbReference type="InterPro" id="IPR021456">
    <property type="entry name" value="DUF3107"/>
</dbReference>
<name>A0A1C0AKC5_9ACTN</name>
<evidence type="ECO:0000313" key="1">
    <source>
        <dbReference type="EMBL" id="OCL32953.1"/>
    </source>
</evidence>
<keyword evidence="1" id="KW-0547">Nucleotide-binding</keyword>
<dbReference type="GO" id="GO:0005524">
    <property type="term" value="F:ATP binding"/>
    <property type="evidence" value="ECO:0007669"/>
    <property type="project" value="UniProtKB-KW"/>
</dbReference>
<organism evidence="1 2">
    <name type="scientific">Tessaracoccus lapidicaptus</name>
    <dbReference type="NCBI Taxonomy" id="1427523"/>
    <lineage>
        <taxon>Bacteria</taxon>
        <taxon>Bacillati</taxon>
        <taxon>Actinomycetota</taxon>
        <taxon>Actinomycetes</taxon>
        <taxon>Propionibacteriales</taxon>
        <taxon>Propionibacteriaceae</taxon>
        <taxon>Tessaracoccus</taxon>
    </lineage>
</organism>
<keyword evidence="1" id="KW-0067">ATP-binding</keyword>
<dbReference type="EMBL" id="MBQD01000023">
    <property type="protein sequence ID" value="OCL32953.1"/>
    <property type="molecule type" value="Genomic_DNA"/>
</dbReference>
<gene>
    <name evidence="1" type="ORF">BCR15_06555</name>
</gene>
<dbReference type="Pfam" id="PF11305">
    <property type="entry name" value="DUF3107"/>
    <property type="match status" value="1"/>
</dbReference>
<proteinExistence type="predicted"/>
<comment type="caution">
    <text evidence="1">The sequence shown here is derived from an EMBL/GenBank/DDBJ whole genome shotgun (WGS) entry which is preliminary data.</text>
</comment>
<dbReference type="Proteomes" id="UP000093501">
    <property type="component" value="Unassembled WGS sequence"/>
</dbReference>